<dbReference type="EMBL" id="LQYG01000107">
    <property type="protein sequence ID" value="KYC59696.1"/>
    <property type="molecule type" value="Genomic_DNA"/>
</dbReference>
<sequence length="43" mass="5193">MFQETDRGRDTVRSVSFFRVILLDLRKEVAPWMVFYRSGNRRG</sequence>
<reference evidence="1 2" key="1">
    <citation type="submission" date="2016-01" db="EMBL/GenBank/DDBJ databases">
        <title>Genome Sequences of Twelve Sporeforming Bacillus Species Isolated from Foods.</title>
        <authorList>
            <person name="Berendsen E.M."/>
            <person name="Wells-Bennik M.H."/>
            <person name="Krawcyk A.O."/>
            <person name="De Jong A."/>
            <person name="Holsappel S."/>
            <person name="Eijlander R.T."/>
            <person name="Kuipers O.P."/>
        </authorList>
    </citation>
    <scope>NUCLEOTIDE SEQUENCE [LARGE SCALE GENOMIC DNA]</scope>
    <source>
        <strain evidence="1 2">B4098</strain>
    </source>
</reference>
<dbReference type="AlphaFoldDB" id="A0A150JR82"/>
<gene>
    <name evidence="1" type="ORF">B4098_0070</name>
</gene>
<accession>A0A150JR82</accession>
<comment type="caution">
    <text evidence="1">The sequence shown here is derived from an EMBL/GenBank/DDBJ whole genome shotgun (WGS) entry which is preliminary data.</text>
</comment>
<protein>
    <submittedName>
        <fullName evidence="1">Uncharacterized protein</fullName>
    </submittedName>
</protein>
<evidence type="ECO:0000313" key="1">
    <source>
        <dbReference type="EMBL" id="KYC59696.1"/>
    </source>
</evidence>
<organism evidence="1 2">
    <name type="scientific">Heyndrickxia coagulans</name>
    <name type="common">Weizmannia coagulans</name>
    <dbReference type="NCBI Taxonomy" id="1398"/>
    <lineage>
        <taxon>Bacteria</taxon>
        <taxon>Bacillati</taxon>
        <taxon>Bacillota</taxon>
        <taxon>Bacilli</taxon>
        <taxon>Bacillales</taxon>
        <taxon>Bacillaceae</taxon>
        <taxon>Heyndrickxia</taxon>
    </lineage>
</organism>
<dbReference type="Proteomes" id="UP000075288">
    <property type="component" value="Unassembled WGS sequence"/>
</dbReference>
<evidence type="ECO:0000313" key="2">
    <source>
        <dbReference type="Proteomes" id="UP000075288"/>
    </source>
</evidence>
<name>A0A150JR82_HEYCO</name>
<proteinExistence type="predicted"/>